<name>A0A014P024_9HYPO</name>
<dbReference type="EMBL" id="JELW01000256">
    <property type="protein sequence ID" value="EXU94541.1"/>
    <property type="molecule type" value="Genomic_DNA"/>
</dbReference>
<proteinExistence type="predicted"/>
<protein>
    <submittedName>
        <fullName evidence="1">Uncharacterized protein</fullName>
    </submittedName>
</protein>
<comment type="caution">
    <text evidence="1">The sequence shown here is derived from an EMBL/GenBank/DDBJ whole genome shotgun (WGS) entry which is preliminary data.</text>
</comment>
<organism evidence="1 2">
    <name type="scientific">Metarhizium robertsii</name>
    <dbReference type="NCBI Taxonomy" id="568076"/>
    <lineage>
        <taxon>Eukaryota</taxon>
        <taxon>Fungi</taxon>
        <taxon>Dikarya</taxon>
        <taxon>Ascomycota</taxon>
        <taxon>Pezizomycotina</taxon>
        <taxon>Sordariomycetes</taxon>
        <taxon>Hypocreomycetidae</taxon>
        <taxon>Hypocreales</taxon>
        <taxon>Clavicipitaceae</taxon>
        <taxon>Metarhizium</taxon>
    </lineage>
</organism>
<dbReference type="Proteomes" id="UP000030151">
    <property type="component" value="Unassembled WGS sequence"/>
</dbReference>
<reference evidence="1 2" key="1">
    <citation type="submission" date="2014-02" db="EMBL/GenBank/DDBJ databases">
        <title>The genome sequence of the entomopathogenic fungus Metarhizium robertsii ARSEF 2575.</title>
        <authorList>
            <person name="Giuliano Garisto Donzelli B."/>
            <person name="Roe B.A."/>
            <person name="Macmil S.L."/>
            <person name="Krasnoff S.B."/>
            <person name="Gibson D.M."/>
        </authorList>
    </citation>
    <scope>NUCLEOTIDE SEQUENCE [LARGE SCALE GENOMIC DNA]</scope>
    <source>
        <strain evidence="1 2">ARSEF 2575</strain>
    </source>
</reference>
<accession>A0A014P024</accession>
<sequence>MVVYPWSIDESWTSIATWKELLDKNKHSILYDRLRRAPYPNGVTGNDEWKAIARILSDLNDLQMFTMRAEPFMNSLDFLWVGENYNGARNFLQKLQERDKNITVTELGLEKGDFVELDNCRQYGIEEDYQLLRHIKIIQESPHLRIYRVVREGHKNQLKSMLEDIARWRRQHDIDTKNQPLPEGHKYWGRLCWGIWSNDKNGVKRKIWSLTVCRDEESKRRIKRELEERIIGLVNEQYHNEKDNVR</sequence>
<gene>
    <name evidence="1" type="ORF">X797_012388</name>
</gene>
<dbReference type="HOGENOM" id="CLU_1129286_0_0_1"/>
<evidence type="ECO:0000313" key="2">
    <source>
        <dbReference type="Proteomes" id="UP000030151"/>
    </source>
</evidence>
<dbReference type="AlphaFoldDB" id="A0A014P024"/>
<evidence type="ECO:0000313" key="1">
    <source>
        <dbReference type="EMBL" id="EXU94541.1"/>
    </source>
</evidence>